<dbReference type="OrthoDB" id="3534856at2"/>
<name>A0A1M6FCS9_9ACTN</name>
<evidence type="ECO:0000256" key="2">
    <source>
        <dbReference type="ARBA" id="ARBA00022777"/>
    </source>
</evidence>
<keyword evidence="1" id="KW-0808">Transferase</keyword>
<dbReference type="EMBL" id="FQZG01000021">
    <property type="protein sequence ID" value="SHI95463.1"/>
    <property type="molecule type" value="Genomic_DNA"/>
</dbReference>
<dbReference type="InterPro" id="IPR036890">
    <property type="entry name" value="HATPase_C_sf"/>
</dbReference>
<proteinExistence type="predicted"/>
<dbReference type="InterPro" id="IPR050482">
    <property type="entry name" value="Sensor_HK_TwoCompSys"/>
</dbReference>
<feature type="transmembrane region" description="Helical" evidence="4">
    <location>
        <begin position="128"/>
        <end position="146"/>
    </location>
</feature>
<dbReference type="Proteomes" id="UP000184512">
    <property type="component" value="Unassembled WGS sequence"/>
</dbReference>
<keyword evidence="8" id="KW-1185">Reference proteome</keyword>
<evidence type="ECO:0000313" key="8">
    <source>
        <dbReference type="Proteomes" id="UP000184512"/>
    </source>
</evidence>
<dbReference type="SUPFAM" id="SSF55874">
    <property type="entry name" value="ATPase domain of HSP90 chaperone/DNA topoisomerase II/histidine kinase"/>
    <property type="match status" value="1"/>
</dbReference>
<accession>A0A1M6FCS9</accession>
<dbReference type="AlphaFoldDB" id="A0A1M6FCS9"/>
<organism evidence="7 8">
    <name type="scientific">Tessaracoccus bendigoensis DSM 12906</name>
    <dbReference type="NCBI Taxonomy" id="1123357"/>
    <lineage>
        <taxon>Bacteria</taxon>
        <taxon>Bacillati</taxon>
        <taxon>Actinomycetota</taxon>
        <taxon>Actinomycetes</taxon>
        <taxon>Propionibacteriales</taxon>
        <taxon>Propionibacteriaceae</taxon>
        <taxon>Tessaracoccus</taxon>
    </lineage>
</organism>
<feature type="domain" description="Histidine kinase/HSP90-like ATPase" evidence="5">
    <location>
        <begin position="330"/>
        <end position="416"/>
    </location>
</feature>
<feature type="domain" description="Phage shock protein PspC N-terminal" evidence="6">
    <location>
        <begin position="15"/>
        <end position="71"/>
    </location>
</feature>
<evidence type="ECO:0000259" key="6">
    <source>
        <dbReference type="Pfam" id="PF04024"/>
    </source>
</evidence>
<dbReference type="GO" id="GO:0000160">
    <property type="term" value="P:phosphorelay signal transduction system"/>
    <property type="evidence" value="ECO:0007669"/>
    <property type="project" value="UniProtKB-KW"/>
</dbReference>
<feature type="transmembrane region" description="Helical" evidence="4">
    <location>
        <begin position="42"/>
        <end position="68"/>
    </location>
</feature>
<keyword evidence="2" id="KW-0418">Kinase</keyword>
<dbReference type="CDD" id="cd16917">
    <property type="entry name" value="HATPase_UhpB-NarQ-NarX-like"/>
    <property type="match status" value="1"/>
</dbReference>
<feature type="transmembrane region" description="Helical" evidence="4">
    <location>
        <begin position="173"/>
        <end position="197"/>
    </location>
</feature>
<keyword evidence="4" id="KW-0472">Membrane</keyword>
<evidence type="ECO:0000256" key="1">
    <source>
        <dbReference type="ARBA" id="ARBA00022679"/>
    </source>
</evidence>
<dbReference type="InterPro" id="IPR007168">
    <property type="entry name" value="Phageshock_PspC_N"/>
</dbReference>
<sequence>MGQLPVGTEVHVRVPLRRPTQGRMIAGVSGALARHLEISPGLIRMAFVIAALFSGIGILAYGALWVLVPRETADNVEAPGLETATRRGMRPTTQSFGRPDDGVLISGGLLLVGLLWLFVSGGTIPTGVFWPAVIGGAGVIIIWLQVDEGTGSGPAASAGIWQRITRGGGAMSVLRLVGGLVLVVTGTSLILATQVGITQLPVVLGASAVLIAGLLVVTAPWLYQQRARIRRAEADRLRAEARADMAAHLHDSVLQTLALIQRQADDSATVATLARRQERELRTWLYGETTRAASLRSALREVASDVEARFEVEVEVVCVGDAQVDDALQALIQATGEAITNAAKHSGASRIDVFAEAEDGHIEVFVRDRGKGFDPAAVPDGRMGVRESITARMERHGGRATIRSEPGTGTEVRLEIG</sequence>
<reference evidence="7 8" key="1">
    <citation type="submission" date="2016-11" db="EMBL/GenBank/DDBJ databases">
        <authorList>
            <person name="Jaros S."/>
            <person name="Januszkiewicz K."/>
            <person name="Wedrychowicz H."/>
        </authorList>
    </citation>
    <scope>NUCLEOTIDE SEQUENCE [LARGE SCALE GENOMIC DNA]</scope>
    <source>
        <strain evidence="7 8">DSM 12906</strain>
    </source>
</reference>
<dbReference type="RefSeq" id="WP_073186828.1">
    <property type="nucleotide sequence ID" value="NZ_FQZG01000021.1"/>
</dbReference>
<dbReference type="GO" id="GO:0016301">
    <property type="term" value="F:kinase activity"/>
    <property type="evidence" value="ECO:0007669"/>
    <property type="project" value="UniProtKB-KW"/>
</dbReference>
<dbReference type="PANTHER" id="PTHR24421">
    <property type="entry name" value="NITRATE/NITRITE SENSOR PROTEIN NARX-RELATED"/>
    <property type="match status" value="1"/>
</dbReference>
<feature type="transmembrane region" description="Helical" evidence="4">
    <location>
        <begin position="203"/>
        <end position="223"/>
    </location>
</feature>
<dbReference type="Pfam" id="PF02518">
    <property type="entry name" value="HATPase_c"/>
    <property type="match status" value="1"/>
</dbReference>
<evidence type="ECO:0000259" key="5">
    <source>
        <dbReference type="Pfam" id="PF02518"/>
    </source>
</evidence>
<keyword evidence="3" id="KW-0902">Two-component regulatory system</keyword>
<feature type="transmembrane region" description="Helical" evidence="4">
    <location>
        <begin position="103"/>
        <end position="122"/>
    </location>
</feature>
<dbReference type="PANTHER" id="PTHR24421:SF61">
    <property type="entry name" value="OXYGEN SENSOR HISTIDINE KINASE NREB"/>
    <property type="match status" value="1"/>
</dbReference>
<evidence type="ECO:0000256" key="4">
    <source>
        <dbReference type="SAM" id="Phobius"/>
    </source>
</evidence>
<protein>
    <submittedName>
        <fullName evidence="7">Phage shock protein C (PspC) family protein</fullName>
    </submittedName>
</protein>
<keyword evidence="4" id="KW-1133">Transmembrane helix</keyword>
<dbReference type="Pfam" id="PF04024">
    <property type="entry name" value="PspC"/>
    <property type="match status" value="1"/>
</dbReference>
<gene>
    <name evidence="7" type="ORF">SAMN02745244_01403</name>
</gene>
<dbReference type="STRING" id="1123357.SAMN02745244_01403"/>
<keyword evidence="4" id="KW-0812">Transmembrane</keyword>
<evidence type="ECO:0000313" key="7">
    <source>
        <dbReference type="EMBL" id="SHI95463.1"/>
    </source>
</evidence>
<dbReference type="Gene3D" id="3.30.565.10">
    <property type="entry name" value="Histidine kinase-like ATPase, C-terminal domain"/>
    <property type="match status" value="1"/>
</dbReference>
<evidence type="ECO:0000256" key="3">
    <source>
        <dbReference type="ARBA" id="ARBA00023012"/>
    </source>
</evidence>
<dbReference type="InterPro" id="IPR003594">
    <property type="entry name" value="HATPase_dom"/>
</dbReference>